<dbReference type="EMBL" id="JAGSPA010000002">
    <property type="protein sequence ID" value="MBV7256186.1"/>
    <property type="molecule type" value="Genomic_DNA"/>
</dbReference>
<protein>
    <submittedName>
        <fullName evidence="1">Uncharacterized protein</fullName>
    </submittedName>
</protein>
<comment type="caution">
    <text evidence="1">The sequence shown here is derived from an EMBL/GenBank/DDBJ whole genome shotgun (WGS) entry which is preliminary data.</text>
</comment>
<name>A0ABS6SE46_9SPHN</name>
<gene>
    <name evidence="1" type="ORF">KCG44_05245</name>
</gene>
<evidence type="ECO:0000313" key="2">
    <source>
        <dbReference type="Proteomes" id="UP000722336"/>
    </source>
</evidence>
<evidence type="ECO:0000313" key="1">
    <source>
        <dbReference type="EMBL" id="MBV7256186.1"/>
    </source>
</evidence>
<reference evidence="1 2" key="1">
    <citation type="submission" date="2021-04" db="EMBL/GenBank/DDBJ databases">
        <authorList>
            <person name="Pira H."/>
            <person name="Risdian C."/>
            <person name="Wink J."/>
        </authorList>
    </citation>
    <scope>NUCLEOTIDE SEQUENCE [LARGE SCALE GENOMIC DNA]</scope>
    <source>
        <strain evidence="1 2">WHA3</strain>
    </source>
</reference>
<dbReference type="RefSeq" id="WP_218444741.1">
    <property type="nucleotide sequence ID" value="NZ_JAGSPA010000002.1"/>
</dbReference>
<sequence length="101" mass="10091">MIGRFIGAAIGKKAADAVGARVGGPVGAAIGLGLASRRFRGAAFGGLAVMGGLALYRHLRGETAPARDVRPNAASDDIDMAANVVVENDAATRAAHAPRAV</sequence>
<dbReference type="Proteomes" id="UP000722336">
    <property type="component" value="Unassembled WGS sequence"/>
</dbReference>
<accession>A0ABS6SE46</accession>
<organism evidence="1 2">
    <name type="scientific">Pacificimonas pallii</name>
    <dbReference type="NCBI Taxonomy" id="2827236"/>
    <lineage>
        <taxon>Bacteria</taxon>
        <taxon>Pseudomonadati</taxon>
        <taxon>Pseudomonadota</taxon>
        <taxon>Alphaproteobacteria</taxon>
        <taxon>Sphingomonadales</taxon>
        <taxon>Sphingosinicellaceae</taxon>
        <taxon>Pacificimonas</taxon>
    </lineage>
</organism>
<proteinExistence type="predicted"/>
<keyword evidence="2" id="KW-1185">Reference proteome</keyword>